<organism evidence="3 4">
    <name type="scientific">Streptomyces lutosisoli</name>
    <dbReference type="NCBI Taxonomy" id="2665721"/>
    <lineage>
        <taxon>Bacteria</taxon>
        <taxon>Bacillati</taxon>
        <taxon>Actinomycetota</taxon>
        <taxon>Actinomycetes</taxon>
        <taxon>Kitasatosporales</taxon>
        <taxon>Streptomycetaceae</taxon>
        <taxon>Streptomyces</taxon>
    </lineage>
</organism>
<dbReference type="PROSITE" id="PS51257">
    <property type="entry name" value="PROKAR_LIPOPROTEIN"/>
    <property type="match status" value="1"/>
</dbReference>
<evidence type="ECO:0000313" key="3">
    <source>
        <dbReference type="EMBL" id="MFD0282419.1"/>
    </source>
</evidence>
<feature type="domain" description="DUF4232" evidence="2">
    <location>
        <begin position="47"/>
        <end position="179"/>
    </location>
</feature>
<evidence type="ECO:0000259" key="2">
    <source>
        <dbReference type="Pfam" id="PF14016"/>
    </source>
</evidence>
<sequence>MRALPLAATALLAALALTACDDGAGGDTKSSSKASTGATDSTDSAACAIDQIGFQVGPANAAPAAGDTGNVPVTLTNRGAKCTLKGFPGIDLYAGNVSATVGMETSATPEKLSLAKNDTASFTITYVRGAAGDAKSLDAKTVKISLPGATATQNFPWSYGPVVGKSGAGDPNASVSPFQHAGD</sequence>
<accession>A0ABW2VH61</accession>
<keyword evidence="1" id="KW-0732">Signal</keyword>
<name>A0ABW2VH61_9ACTN</name>
<protein>
    <submittedName>
        <fullName evidence="3">DUF4232 domain-containing protein</fullName>
    </submittedName>
</protein>
<dbReference type="RefSeq" id="WP_381257830.1">
    <property type="nucleotide sequence ID" value="NZ_JBHTBI010000021.1"/>
</dbReference>
<comment type="caution">
    <text evidence="3">The sequence shown here is derived from an EMBL/GenBank/DDBJ whole genome shotgun (WGS) entry which is preliminary data.</text>
</comment>
<dbReference type="EMBL" id="JBHTEC010000001">
    <property type="protein sequence ID" value="MFD0282419.1"/>
    <property type="molecule type" value="Genomic_DNA"/>
</dbReference>
<evidence type="ECO:0000256" key="1">
    <source>
        <dbReference type="SAM" id="SignalP"/>
    </source>
</evidence>
<dbReference type="Proteomes" id="UP001596957">
    <property type="component" value="Unassembled WGS sequence"/>
</dbReference>
<dbReference type="InterPro" id="IPR025326">
    <property type="entry name" value="DUF4232"/>
</dbReference>
<feature type="signal peptide" evidence="1">
    <location>
        <begin position="1"/>
        <end position="19"/>
    </location>
</feature>
<keyword evidence="4" id="KW-1185">Reference proteome</keyword>
<dbReference type="Pfam" id="PF14016">
    <property type="entry name" value="DUF4232"/>
    <property type="match status" value="1"/>
</dbReference>
<gene>
    <name evidence="3" type="ORF">ACFQZP_12095</name>
</gene>
<feature type="chain" id="PRO_5046636108" evidence="1">
    <location>
        <begin position="20"/>
        <end position="183"/>
    </location>
</feature>
<evidence type="ECO:0000313" key="4">
    <source>
        <dbReference type="Proteomes" id="UP001596957"/>
    </source>
</evidence>
<reference evidence="4" key="1">
    <citation type="journal article" date="2019" name="Int. J. Syst. Evol. Microbiol.">
        <title>The Global Catalogue of Microorganisms (GCM) 10K type strain sequencing project: providing services to taxonomists for standard genome sequencing and annotation.</title>
        <authorList>
            <consortium name="The Broad Institute Genomics Platform"/>
            <consortium name="The Broad Institute Genome Sequencing Center for Infectious Disease"/>
            <person name="Wu L."/>
            <person name="Ma J."/>
        </authorList>
    </citation>
    <scope>NUCLEOTIDE SEQUENCE [LARGE SCALE GENOMIC DNA]</scope>
    <source>
        <strain evidence="4">CGMCC 4.7198</strain>
    </source>
</reference>
<proteinExistence type="predicted"/>